<dbReference type="EMBL" id="PZQS01000003">
    <property type="protein sequence ID" value="PVD34448.1"/>
    <property type="molecule type" value="Genomic_DNA"/>
</dbReference>
<evidence type="ECO:0000313" key="10">
    <source>
        <dbReference type="EMBL" id="PVD34448.1"/>
    </source>
</evidence>
<keyword evidence="2" id="KW-0963">Cytoplasm</keyword>
<sequence length="648" mass="74152">MTDGKDHNLLLTVKAKNLLLRPSENIKIKVVGRCRPLTPEEIAKGSKSVVNIQGKDKIIINAAGKEQSYSLDSAFGADSKNADIYESKCDALLHRALEGYNITIMAFGATGSGKSYLMSGNEEDPGIVPLLSQKLFQNLKQRTGKEYMVTASFLEIMDEKMLDLLNPHNNPMTLRQHIIKGIFVDGLSEMVVQSAEDLAQLYDQGLHARCIGAADVKAHRERAHAIFTITVEQKEHQSSKIGVRSTITLVELAGCEISESANHTVVAGNQGILKVLSALGDSKQKGGHVPYRESLVTRLLQDSLGGNCITLMLVTVSSRDKAYQETHTALQYAQYTKTIQNHVKMNLDLIKDLQLAKKQTWEEKERLSGQYEEERKINLANKGVLEWVMDSMKKGSRELQEKILLLQKERDLISEQYKAKRKDVDELKEDLQKKIMDYTKYTESGKKSESETKKLVTAIHELKERLKRETEALRKIKDNLSLVQARQQQEREHARAQMTGMKGNAELRQKVELEERKRMEQEHKAMIDEEMEKSKLDVESELAEIQMREADGYKYSTKEGAELERTLAQLRADKPVIAMKLQTMQKEKEYVEAELEDVYRMHNEQLELQQLQHYQTFRRYREMFEEQKAAIDQRYRQLLEDCIQDSNS</sequence>
<evidence type="ECO:0000256" key="8">
    <source>
        <dbReference type="SAM" id="Coils"/>
    </source>
</evidence>
<dbReference type="PANTHER" id="PTHR47969:SF15">
    <property type="entry name" value="CHROMOSOME-ASSOCIATED KINESIN KIF4A-RELATED"/>
    <property type="match status" value="1"/>
</dbReference>
<dbReference type="InterPro" id="IPR027417">
    <property type="entry name" value="P-loop_NTPase"/>
</dbReference>
<evidence type="ECO:0000256" key="6">
    <source>
        <dbReference type="ARBA" id="ARBA00023212"/>
    </source>
</evidence>
<proteinExistence type="inferred from homology"/>
<dbReference type="GO" id="GO:0007052">
    <property type="term" value="P:mitotic spindle organization"/>
    <property type="evidence" value="ECO:0007669"/>
    <property type="project" value="TreeGrafter"/>
</dbReference>
<evidence type="ECO:0000259" key="9">
    <source>
        <dbReference type="PROSITE" id="PS50067"/>
    </source>
</evidence>
<keyword evidence="5 8" id="KW-0175">Coiled coil</keyword>
<dbReference type="STRING" id="400727.A0A2T7PLZ9"/>
<evidence type="ECO:0000256" key="5">
    <source>
        <dbReference type="ARBA" id="ARBA00023054"/>
    </source>
</evidence>
<dbReference type="GO" id="GO:0003777">
    <property type="term" value="F:microtubule motor activity"/>
    <property type="evidence" value="ECO:0007669"/>
    <property type="project" value="InterPro"/>
</dbReference>
<evidence type="ECO:0000256" key="7">
    <source>
        <dbReference type="PROSITE-ProRule" id="PRU00283"/>
    </source>
</evidence>
<dbReference type="GO" id="GO:0008017">
    <property type="term" value="F:microtubule binding"/>
    <property type="evidence" value="ECO:0007669"/>
    <property type="project" value="InterPro"/>
</dbReference>
<name>A0A2T7PLZ9_POMCA</name>
<dbReference type="AlphaFoldDB" id="A0A2T7PLZ9"/>
<keyword evidence="3 7" id="KW-0547">Nucleotide-binding</keyword>
<comment type="similarity">
    <text evidence="7">Belongs to the TRAFAC class myosin-kinesin ATPase superfamily. Kinesin family.</text>
</comment>
<evidence type="ECO:0000256" key="4">
    <source>
        <dbReference type="ARBA" id="ARBA00022840"/>
    </source>
</evidence>
<protein>
    <recommendedName>
        <fullName evidence="9">Kinesin motor domain-containing protein</fullName>
    </recommendedName>
</protein>
<dbReference type="InterPro" id="IPR027640">
    <property type="entry name" value="Kinesin-like_fam"/>
</dbReference>
<dbReference type="SMART" id="SM00129">
    <property type="entry name" value="KISc"/>
    <property type="match status" value="1"/>
</dbReference>
<reference evidence="10 11" key="1">
    <citation type="submission" date="2018-04" db="EMBL/GenBank/DDBJ databases">
        <title>The genome of golden apple snail Pomacea canaliculata provides insight into stress tolerance and invasive adaptation.</title>
        <authorList>
            <person name="Liu C."/>
            <person name="Liu B."/>
            <person name="Ren Y."/>
            <person name="Zhang Y."/>
            <person name="Wang H."/>
            <person name="Li S."/>
            <person name="Jiang F."/>
            <person name="Yin L."/>
            <person name="Zhang G."/>
            <person name="Qian W."/>
            <person name="Fan W."/>
        </authorList>
    </citation>
    <scope>NUCLEOTIDE SEQUENCE [LARGE SCALE GENOMIC DNA]</scope>
    <source>
        <strain evidence="10">SZHN2017</strain>
        <tissue evidence="10">Muscle</tissue>
    </source>
</reference>
<organism evidence="10 11">
    <name type="scientific">Pomacea canaliculata</name>
    <name type="common">Golden apple snail</name>
    <dbReference type="NCBI Taxonomy" id="400727"/>
    <lineage>
        <taxon>Eukaryota</taxon>
        <taxon>Metazoa</taxon>
        <taxon>Spiralia</taxon>
        <taxon>Lophotrochozoa</taxon>
        <taxon>Mollusca</taxon>
        <taxon>Gastropoda</taxon>
        <taxon>Caenogastropoda</taxon>
        <taxon>Architaenioglossa</taxon>
        <taxon>Ampullarioidea</taxon>
        <taxon>Ampullariidae</taxon>
        <taxon>Pomacea</taxon>
    </lineage>
</organism>
<dbReference type="PRINTS" id="PR00380">
    <property type="entry name" value="KINESINHEAVY"/>
</dbReference>
<feature type="coiled-coil region" evidence="8">
    <location>
        <begin position="389"/>
        <end position="524"/>
    </location>
</feature>
<keyword evidence="11" id="KW-1185">Reference proteome</keyword>
<dbReference type="Gene3D" id="3.40.850.10">
    <property type="entry name" value="Kinesin motor domain"/>
    <property type="match status" value="1"/>
</dbReference>
<dbReference type="SUPFAM" id="SSF52540">
    <property type="entry name" value="P-loop containing nucleoside triphosphate hydrolases"/>
    <property type="match status" value="1"/>
</dbReference>
<feature type="domain" description="Kinesin motor" evidence="9">
    <location>
        <begin position="27"/>
        <end position="339"/>
    </location>
</feature>
<dbReference type="Pfam" id="PF00225">
    <property type="entry name" value="Kinesin"/>
    <property type="match status" value="1"/>
</dbReference>
<dbReference type="GO" id="GO:0007018">
    <property type="term" value="P:microtubule-based movement"/>
    <property type="evidence" value="ECO:0007669"/>
    <property type="project" value="InterPro"/>
</dbReference>
<keyword evidence="7" id="KW-0505">Motor protein</keyword>
<dbReference type="PANTHER" id="PTHR47969">
    <property type="entry name" value="CHROMOSOME-ASSOCIATED KINESIN KIF4A-RELATED"/>
    <property type="match status" value="1"/>
</dbReference>
<dbReference type="InterPro" id="IPR001752">
    <property type="entry name" value="Kinesin_motor_dom"/>
</dbReference>
<evidence type="ECO:0000313" key="11">
    <source>
        <dbReference type="Proteomes" id="UP000245119"/>
    </source>
</evidence>
<evidence type="ECO:0000256" key="2">
    <source>
        <dbReference type="ARBA" id="ARBA00022490"/>
    </source>
</evidence>
<comment type="caution">
    <text evidence="10">The sequence shown here is derived from an EMBL/GenBank/DDBJ whole genome shotgun (WGS) entry which is preliminary data.</text>
</comment>
<dbReference type="Proteomes" id="UP000245119">
    <property type="component" value="Linkage Group LG3"/>
</dbReference>
<accession>A0A2T7PLZ9</accession>
<evidence type="ECO:0000256" key="1">
    <source>
        <dbReference type="ARBA" id="ARBA00004245"/>
    </source>
</evidence>
<evidence type="ECO:0000256" key="3">
    <source>
        <dbReference type="ARBA" id="ARBA00022741"/>
    </source>
</evidence>
<keyword evidence="6" id="KW-0206">Cytoskeleton</keyword>
<comment type="subcellular location">
    <subcellularLocation>
        <location evidence="1">Cytoplasm</location>
        <location evidence="1">Cytoskeleton</location>
    </subcellularLocation>
</comment>
<keyword evidence="4 7" id="KW-0067">ATP-binding</keyword>
<dbReference type="OrthoDB" id="3176171at2759"/>
<dbReference type="GO" id="GO:0051231">
    <property type="term" value="P:spindle elongation"/>
    <property type="evidence" value="ECO:0007669"/>
    <property type="project" value="TreeGrafter"/>
</dbReference>
<dbReference type="GO" id="GO:0005875">
    <property type="term" value="C:microtubule associated complex"/>
    <property type="evidence" value="ECO:0007669"/>
    <property type="project" value="TreeGrafter"/>
</dbReference>
<feature type="binding site" evidence="7">
    <location>
        <begin position="108"/>
        <end position="115"/>
    </location>
    <ligand>
        <name>ATP</name>
        <dbReference type="ChEBI" id="CHEBI:30616"/>
    </ligand>
</feature>
<dbReference type="PROSITE" id="PS50067">
    <property type="entry name" value="KINESIN_MOTOR_2"/>
    <property type="match status" value="1"/>
</dbReference>
<gene>
    <name evidence="10" type="ORF">C0Q70_05721</name>
</gene>
<dbReference type="InterPro" id="IPR036961">
    <property type="entry name" value="Kinesin_motor_dom_sf"/>
</dbReference>
<dbReference type="GO" id="GO:0005524">
    <property type="term" value="F:ATP binding"/>
    <property type="evidence" value="ECO:0007669"/>
    <property type="project" value="UniProtKB-UniRule"/>
</dbReference>